<dbReference type="AlphaFoldDB" id="X0WC28"/>
<accession>X0WC28</accession>
<comment type="caution">
    <text evidence="2">The sequence shown here is derived from an EMBL/GenBank/DDBJ whole genome shotgun (WGS) entry which is preliminary data.</text>
</comment>
<keyword evidence="1" id="KW-0472">Membrane</keyword>
<keyword evidence="1" id="KW-1133">Transmembrane helix</keyword>
<evidence type="ECO:0000256" key="1">
    <source>
        <dbReference type="SAM" id="Phobius"/>
    </source>
</evidence>
<name>X0WC28_9ZZZZ</name>
<evidence type="ECO:0000313" key="2">
    <source>
        <dbReference type="EMBL" id="GAG22128.1"/>
    </source>
</evidence>
<gene>
    <name evidence="2" type="ORF">S01H1_47514</name>
</gene>
<protein>
    <submittedName>
        <fullName evidence="2">Uncharacterized protein</fullName>
    </submittedName>
</protein>
<reference evidence="2" key="1">
    <citation type="journal article" date="2014" name="Front. Microbiol.">
        <title>High frequency of phylogenetically diverse reductive dehalogenase-homologous genes in deep subseafloor sedimentary metagenomes.</title>
        <authorList>
            <person name="Kawai M."/>
            <person name="Futagami T."/>
            <person name="Toyoda A."/>
            <person name="Takaki Y."/>
            <person name="Nishi S."/>
            <person name="Hori S."/>
            <person name="Arai W."/>
            <person name="Tsubouchi T."/>
            <person name="Morono Y."/>
            <person name="Uchiyama I."/>
            <person name="Ito T."/>
            <person name="Fujiyama A."/>
            <person name="Inagaki F."/>
            <person name="Takami H."/>
        </authorList>
    </citation>
    <scope>NUCLEOTIDE SEQUENCE</scope>
    <source>
        <strain evidence="2">Expedition CK06-06</strain>
    </source>
</reference>
<sequence>GRVPFNVTDYSWIVGYDGAIGANRMGIIARLTADPLVYTTEVIRLGTESWTDETFGKTHKSSLMINPEVVVPIGISVVVGLTLLYLAGRR</sequence>
<proteinExistence type="predicted"/>
<feature type="non-terminal residue" evidence="2">
    <location>
        <position position="1"/>
    </location>
</feature>
<dbReference type="EMBL" id="BARS01030465">
    <property type="protein sequence ID" value="GAG22128.1"/>
    <property type="molecule type" value="Genomic_DNA"/>
</dbReference>
<organism evidence="2">
    <name type="scientific">marine sediment metagenome</name>
    <dbReference type="NCBI Taxonomy" id="412755"/>
    <lineage>
        <taxon>unclassified sequences</taxon>
        <taxon>metagenomes</taxon>
        <taxon>ecological metagenomes</taxon>
    </lineage>
</organism>
<keyword evidence="1" id="KW-0812">Transmembrane</keyword>
<feature type="transmembrane region" description="Helical" evidence="1">
    <location>
        <begin position="69"/>
        <end position="87"/>
    </location>
</feature>